<keyword evidence="1" id="KW-0472">Membrane</keyword>
<keyword evidence="2" id="KW-1185">Reference proteome</keyword>
<evidence type="ECO:0000256" key="1">
    <source>
        <dbReference type="SAM" id="Phobius"/>
    </source>
</evidence>
<evidence type="ECO:0000313" key="3">
    <source>
        <dbReference type="WBParaSite" id="SVE_0958200.1"/>
    </source>
</evidence>
<organism evidence="2 3">
    <name type="scientific">Strongyloides venezuelensis</name>
    <name type="common">Threadworm</name>
    <dbReference type="NCBI Taxonomy" id="75913"/>
    <lineage>
        <taxon>Eukaryota</taxon>
        <taxon>Metazoa</taxon>
        <taxon>Ecdysozoa</taxon>
        <taxon>Nematoda</taxon>
        <taxon>Chromadorea</taxon>
        <taxon>Rhabditida</taxon>
        <taxon>Tylenchina</taxon>
        <taxon>Panagrolaimomorpha</taxon>
        <taxon>Strongyloidoidea</taxon>
        <taxon>Strongyloididae</taxon>
        <taxon>Strongyloides</taxon>
    </lineage>
</organism>
<accession>A0A0K0FKL8</accession>
<dbReference type="Proteomes" id="UP000035680">
    <property type="component" value="Unassembled WGS sequence"/>
</dbReference>
<dbReference type="WBParaSite" id="SVE_0958200.1">
    <property type="protein sequence ID" value="SVE_0958200.1"/>
    <property type="gene ID" value="SVE_0958200"/>
</dbReference>
<evidence type="ECO:0000313" key="2">
    <source>
        <dbReference type="Proteomes" id="UP000035680"/>
    </source>
</evidence>
<protein>
    <submittedName>
        <fullName evidence="3">GPS domain-containing protein</fullName>
    </submittedName>
</protein>
<reference evidence="2" key="1">
    <citation type="submission" date="2014-07" db="EMBL/GenBank/DDBJ databases">
        <authorList>
            <person name="Martin A.A"/>
            <person name="De Silva N."/>
        </authorList>
    </citation>
    <scope>NUCLEOTIDE SEQUENCE</scope>
</reference>
<reference evidence="3" key="2">
    <citation type="submission" date="2015-08" db="UniProtKB">
        <authorList>
            <consortium name="WormBaseParasite"/>
        </authorList>
    </citation>
    <scope>IDENTIFICATION</scope>
</reference>
<sequence>MLRINNEYAEKSCKIKYQTMEKVILLDIKNNLTEKAVLRVISYRKLFCYDNGISFKLNMRTYFTNVSINDFYEKGLADNEFLITLSTPANILCLANYSNSVSLEIIIHIYDLYESYIFSESEFLNTQCFKNTLEMIKNVCHAIKKDIDKGFFDTLFNIREINEQICNQIINNDVIENIYAELLIKLKEDNDKSKSLLVTTNLLHYINVLQQFTNTKIFDILNKIELKKLECSNNSKKVKKRHKRNTNIPEPTMIVGNLSESAANTILVAYDVLLNKNQDIADVYLENINDIIKIFCNDTNVGEEKKATGGLYTFIQTQIVMPNNDSNINKNMTMAGSDKFMLNLDEQFNNLLFQYHCGESLSNMCNKVCIGTSLIGIGGLEVNVYFRQKLFSKNNLLASYNNLVSELRHVYIIDPTSGLFLNIPPYTIWNVQVPLHNYSSNNYYSCMLYLTNSWDTYNSCTTSDYGYLIKNSTKSRINCTCNGNGIIGVFQVPPPKPQPYPIYEEILLSFKLSSPIKCDPIKLSKFFSYLSSLTSISSNRFIRQQCTTNKMNDTISIILRPLMKDNDQSNSYIIQNIERLINSPDGIEFSDKIKILSLIPNVIKRNLTGDGNSRQVRITIEKNFSEIIFNETLIIGMWTKDISDSLGMSQYRIKNPQLFQGIIIQFTITVPFEGEISLIGQILSAEELSQILLEQTKYGELILKDLRDQVLPVKEMKQNDITELVVLHQATSQLVILGSVVGGLLLLSIFVIMALVMIKVRTDQWIAATSNNNVVTINLNNINRTTVRPSSQTIFVDQNSTV</sequence>
<dbReference type="AlphaFoldDB" id="A0A0K0FKL8"/>
<feature type="transmembrane region" description="Helical" evidence="1">
    <location>
        <begin position="734"/>
        <end position="758"/>
    </location>
</feature>
<keyword evidence="1" id="KW-1133">Transmembrane helix</keyword>
<proteinExistence type="predicted"/>
<keyword evidence="1" id="KW-0812">Transmembrane</keyword>
<name>A0A0K0FKL8_STRVS</name>